<evidence type="ECO:0000313" key="9">
    <source>
        <dbReference type="Proteomes" id="UP001198220"/>
    </source>
</evidence>
<feature type="transmembrane region" description="Helical" evidence="6">
    <location>
        <begin position="73"/>
        <end position="94"/>
    </location>
</feature>
<dbReference type="RefSeq" id="WP_118769012.1">
    <property type="nucleotide sequence ID" value="NZ_JAJEPS010000001.1"/>
</dbReference>
<evidence type="ECO:0000256" key="3">
    <source>
        <dbReference type="ARBA" id="ARBA00022692"/>
    </source>
</evidence>
<evidence type="ECO:0000313" key="8">
    <source>
        <dbReference type="EMBL" id="MCC2124757.1"/>
    </source>
</evidence>
<dbReference type="InterPro" id="IPR051401">
    <property type="entry name" value="GtrA_CellWall_Glycosyl"/>
</dbReference>
<dbReference type="GO" id="GO:0005886">
    <property type="term" value="C:plasma membrane"/>
    <property type="evidence" value="ECO:0007669"/>
    <property type="project" value="TreeGrafter"/>
</dbReference>
<feature type="transmembrane region" description="Helical" evidence="6">
    <location>
        <begin position="43"/>
        <end position="61"/>
    </location>
</feature>
<comment type="similarity">
    <text evidence="2">Belongs to the GtrA family.</text>
</comment>
<evidence type="ECO:0000256" key="2">
    <source>
        <dbReference type="ARBA" id="ARBA00009399"/>
    </source>
</evidence>
<dbReference type="Pfam" id="PF04138">
    <property type="entry name" value="GtrA_DPMS_TM"/>
    <property type="match status" value="1"/>
</dbReference>
<organism evidence="8 9">
    <name type="scientific">Hominiventricola filiformis</name>
    <dbReference type="NCBI Taxonomy" id="2885352"/>
    <lineage>
        <taxon>Bacteria</taxon>
        <taxon>Bacillati</taxon>
        <taxon>Bacillota</taxon>
        <taxon>Clostridia</taxon>
        <taxon>Lachnospirales</taxon>
        <taxon>Lachnospiraceae</taxon>
        <taxon>Hominiventricola</taxon>
    </lineage>
</organism>
<dbReference type="PANTHER" id="PTHR38459:SF1">
    <property type="entry name" value="PROPHAGE BACTOPRENOL-LINKED GLUCOSE TRANSLOCASE HOMOLOG"/>
    <property type="match status" value="1"/>
</dbReference>
<reference evidence="8 9" key="1">
    <citation type="submission" date="2021-10" db="EMBL/GenBank/DDBJ databases">
        <title>Anaerobic single-cell dispensing facilitates the cultivation of human gut bacteria.</title>
        <authorList>
            <person name="Afrizal A."/>
        </authorList>
    </citation>
    <scope>NUCLEOTIDE SEQUENCE [LARGE SCALE GENOMIC DNA]</scope>
    <source>
        <strain evidence="8 9">CLA-AA-H276</strain>
    </source>
</reference>
<comment type="caution">
    <text evidence="8">The sequence shown here is derived from an EMBL/GenBank/DDBJ whole genome shotgun (WGS) entry which is preliminary data.</text>
</comment>
<dbReference type="AlphaFoldDB" id="A0AAE3A2A5"/>
<gene>
    <name evidence="8" type="ORF">LKD36_01030</name>
</gene>
<keyword evidence="5 6" id="KW-0472">Membrane</keyword>
<dbReference type="EMBL" id="JAJEPS010000001">
    <property type="protein sequence ID" value="MCC2124757.1"/>
    <property type="molecule type" value="Genomic_DNA"/>
</dbReference>
<comment type="subcellular location">
    <subcellularLocation>
        <location evidence="1">Membrane</location>
        <topology evidence="1">Multi-pass membrane protein</topology>
    </subcellularLocation>
</comment>
<evidence type="ECO:0000256" key="4">
    <source>
        <dbReference type="ARBA" id="ARBA00022989"/>
    </source>
</evidence>
<keyword evidence="4 6" id="KW-1133">Transmembrane helix</keyword>
<keyword evidence="9" id="KW-1185">Reference proteome</keyword>
<feature type="transmembrane region" description="Helical" evidence="6">
    <location>
        <begin position="100"/>
        <end position="119"/>
    </location>
</feature>
<name>A0AAE3A2A5_9FIRM</name>
<dbReference type="InterPro" id="IPR007267">
    <property type="entry name" value="GtrA_DPMS_TM"/>
</dbReference>
<protein>
    <submittedName>
        <fullName evidence="8">GtrA family protein</fullName>
    </submittedName>
</protein>
<feature type="transmembrane region" description="Helical" evidence="6">
    <location>
        <begin position="12"/>
        <end position="37"/>
    </location>
</feature>
<evidence type="ECO:0000256" key="1">
    <source>
        <dbReference type="ARBA" id="ARBA00004141"/>
    </source>
</evidence>
<dbReference type="PANTHER" id="PTHR38459">
    <property type="entry name" value="PROPHAGE BACTOPRENOL-LINKED GLUCOSE TRANSLOCASE HOMOLOG"/>
    <property type="match status" value="1"/>
</dbReference>
<evidence type="ECO:0000256" key="6">
    <source>
        <dbReference type="SAM" id="Phobius"/>
    </source>
</evidence>
<dbReference type="Proteomes" id="UP001198220">
    <property type="component" value="Unassembled WGS sequence"/>
</dbReference>
<evidence type="ECO:0000259" key="7">
    <source>
        <dbReference type="Pfam" id="PF04138"/>
    </source>
</evidence>
<keyword evidence="3 6" id="KW-0812">Transmembrane</keyword>
<proteinExistence type="inferred from homology"/>
<accession>A0AAE3A2A5</accession>
<dbReference type="GO" id="GO:0000271">
    <property type="term" value="P:polysaccharide biosynthetic process"/>
    <property type="evidence" value="ECO:0007669"/>
    <property type="project" value="InterPro"/>
</dbReference>
<evidence type="ECO:0000256" key="5">
    <source>
        <dbReference type="ARBA" id="ARBA00023136"/>
    </source>
</evidence>
<feature type="domain" description="GtrA/DPMS transmembrane" evidence="7">
    <location>
        <begin position="10"/>
        <end position="125"/>
    </location>
</feature>
<sequence>MVKLIQQMIKFGFVGVLCFFIDYGIMVFLTEVFGINYMVSSTVSFSVSVTVNYILSVAFVFETDKDKNKIKEFIVFVLLSIVGLGVNELCMWLGTDLMGIHYMITKIGATAIVMVYNFVTRKMFIEKKN</sequence>